<dbReference type="AlphaFoldDB" id="A0ABD2YMP9"/>
<dbReference type="Proteomes" id="UP001630127">
    <property type="component" value="Unassembled WGS sequence"/>
</dbReference>
<sequence length="470" mass="54006">MMAPSSSYNCSRGSPACPDFPEFGAIFMSSRTTKQECLQRNLFGLPLACADFVKNVRSGIILFLFEFERRLLYGVFQAVSDGQMDIVPHAFRSSGKSFPAQVRIRVIWNCRPLPEEEFRDAIRDNYYEAHKFKFGLSKEQVDRLLWLFDSKRFGLQKTPLENKARKRHSRSSDTRNVAIRSGDPGNPRALGPHDWLTSELEPDTHTACALRNLSFSGHKQVKLHEEIKRGDISPTISLGLKDYIPFSSPNCCDIEVNINTKPFVKALYSEAPKKRESTFCLNLYMQSAAQENEDSSRTLEGYRSKLTHADLLPKVVQQEKEEVFGADESDDNILEKSEPRNDKWMKMRRCQTKSFEKRSSSVSQRTSVFSRLSFSSESTEQARKASVFSRLHFEPQVHCNDKVNTSLDKYANYGKNVSKKRRQDVYMANHDNCSSIGRRINMNMLEREYETADDSPSWGKIEKRDFSSEH</sequence>
<gene>
    <name evidence="3" type="ORF">ACH5RR_027654</name>
</gene>
<organism evidence="3 4">
    <name type="scientific">Cinchona calisaya</name>
    <dbReference type="NCBI Taxonomy" id="153742"/>
    <lineage>
        <taxon>Eukaryota</taxon>
        <taxon>Viridiplantae</taxon>
        <taxon>Streptophyta</taxon>
        <taxon>Embryophyta</taxon>
        <taxon>Tracheophyta</taxon>
        <taxon>Spermatophyta</taxon>
        <taxon>Magnoliopsida</taxon>
        <taxon>eudicotyledons</taxon>
        <taxon>Gunneridae</taxon>
        <taxon>Pentapetalae</taxon>
        <taxon>asterids</taxon>
        <taxon>lamiids</taxon>
        <taxon>Gentianales</taxon>
        <taxon>Rubiaceae</taxon>
        <taxon>Cinchonoideae</taxon>
        <taxon>Cinchoneae</taxon>
        <taxon>Cinchona</taxon>
    </lineage>
</organism>
<feature type="compositionally biased region" description="Basic and acidic residues" evidence="1">
    <location>
        <begin position="460"/>
        <end position="470"/>
    </location>
</feature>
<feature type="region of interest" description="Disordered" evidence="1">
    <location>
        <begin position="449"/>
        <end position="470"/>
    </location>
</feature>
<feature type="domain" description="DCD" evidence="2">
    <location>
        <begin position="20"/>
        <end position="150"/>
    </location>
</feature>
<proteinExistence type="predicted"/>
<dbReference type="PANTHER" id="PTHR46444:SF9">
    <property type="entry name" value="DCD (DEVELOPMENT AND CELL DEATH) DOMAIN PROTEIN"/>
    <property type="match status" value="1"/>
</dbReference>
<name>A0ABD2YMP9_9GENT</name>
<keyword evidence="4" id="KW-1185">Reference proteome</keyword>
<dbReference type="PANTHER" id="PTHR46444">
    <property type="entry name" value="DCD (DEVELOPMENT AND CELL DEATH) DOMAIN PROTEIN-RELATED"/>
    <property type="match status" value="1"/>
</dbReference>
<protein>
    <recommendedName>
        <fullName evidence="2">DCD domain-containing protein</fullName>
    </recommendedName>
</protein>
<dbReference type="EMBL" id="JBJUIK010000012">
    <property type="protein sequence ID" value="KAL3508253.1"/>
    <property type="molecule type" value="Genomic_DNA"/>
</dbReference>
<evidence type="ECO:0000259" key="2">
    <source>
        <dbReference type="PROSITE" id="PS51222"/>
    </source>
</evidence>
<dbReference type="InterPro" id="IPR013989">
    <property type="entry name" value="Dev_and_cell_death_domain"/>
</dbReference>
<reference evidence="3 4" key="1">
    <citation type="submission" date="2024-11" db="EMBL/GenBank/DDBJ databases">
        <title>A near-complete genome assembly of Cinchona calisaya.</title>
        <authorList>
            <person name="Lian D.C."/>
            <person name="Zhao X.W."/>
            <person name="Wei L."/>
        </authorList>
    </citation>
    <scope>NUCLEOTIDE SEQUENCE [LARGE SCALE GENOMIC DNA]</scope>
    <source>
        <tissue evidence="3">Nenye</tissue>
    </source>
</reference>
<evidence type="ECO:0000313" key="3">
    <source>
        <dbReference type="EMBL" id="KAL3508253.1"/>
    </source>
</evidence>
<evidence type="ECO:0000313" key="4">
    <source>
        <dbReference type="Proteomes" id="UP001630127"/>
    </source>
</evidence>
<dbReference type="PROSITE" id="PS51222">
    <property type="entry name" value="DCD"/>
    <property type="match status" value="1"/>
</dbReference>
<dbReference type="SMART" id="SM00767">
    <property type="entry name" value="DCD"/>
    <property type="match status" value="1"/>
</dbReference>
<comment type="caution">
    <text evidence="3">The sequence shown here is derived from an EMBL/GenBank/DDBJ whole genome shotgun (WGS) entry which is preliminary data.</text>
</comment>
<accession>A0ABD2YMP9</accession>
<feature type="region of interest" description="Disordered" evidence="1">
    <location>
        <begin position="159"/>
        <end position="192"/>
    </location>
</feature>
<dbReference type="Pfam" id="PF10539">
    <property type="entry name" value="Dev_Cell_Death"/>
    <property type="match status" value="1"/>
</dbReference>
<evidence type="ECO:0000256" key="1">
    <source>
        <dbReference type="SAM" id="MobiDB-lite"/>
    </source>
</evidence>